<reference evidence="1" key="1">
    <citation type="submission" date="2013-12" db="EMBL/GenBank/DDBJ databases">
        <title>A Varibaculum cambriense genome reconstructed from a premature infant gut community with otherwise low bacterial novelty that shifts toward anaerobic metabolism during the third week of life.</title>
        <authorList>
            <person name="Brown C.T."/>
            <person name="Sharon I."/>
            <person name="Thomas B.C."/>
            <person name="Castelle C.J."/>
            <person name="Morowitz M.J."/>
            <person name="Banfield J.F."/>
        </authorList>
    </citation>
    <scope>NUCLEOTIDE SEQUENCE</scope>
</reference>
<organism evidence="1">
    <name type="scientific">human gut metagenome</name>
    <dbReference type="NCBI Taxonomy" id="408170"/>
    <lineage>
        <taxon>unclassified sequences</taxon>
        <taxon>metagenomes</taxon>
        <taxon>organismal metagenomes</taxon>
    </lineage>
</organism>
<accession>W1XT97</accession>
<comment type="caution">
    <text evidence="1">The sequence shown here is derived from an EMBL/GenBank/DDBJ whole genome shotgun (WGS) entry which is preliminary data.</text>
</comment>
<evidence type="ECO:0000313" key="1">
    <source>
        <dbReference type="EMBL" id="ETJ33306.1"/>
    </source>
</evidence>
<feature type="non-terminal residue" evidence="1">
    <location>
        <position position="41"/>
    </location>
</feature>
<dbReference type="AlphaFoldDB" id="W1XT97"/>
<sequence length="41" mass="4849">MDLNLKAKDIAYLKKQIYAHRLVDKPINDKSDNNFIVNKFI</sequence>
<gene>
    <name evidence="1" type="ORF">Q604_UNBC12235G0001</name>
</gene>
<name>W1XT97_9ZZZZ</name>
<protein>
    <submittedName>
        <fullName evidence="1">PRD protein</fullName>
    </submittedName>
</protein>
<dbReference type="EMBL" id="AZMM01012235">
    <property type="protein sequence ID" value="ETJ33306.1"/>
    <property type="molecule type" value="Genomic_DNA"/>
</dbReference>
<proteinExistence type="predicted"/>